<evidence type="ECO:0000313" key="7">
    <source>
        <dbReference type="RefSeq" id="XP_013398058.1"/>
    </source>
</evidence>
<keyword evidence="6" id="KW-1185">Reference proteome</keyword>
<dbReference type="InterPro" id="IPR019786">
    <property type="entry name" value="Zinc_finger_PHD-type_CS"/>
</dbReference>
<gene>
    <name evidence="7" type="primary">LOC106164635</name>
</gene>
<feature type="region of interest" description="Disordered" evidence="4">
    <location>
        <begin position="341"/>
        <end position="364"/>
    </location>
</feature>
<dbReference type="STRING" id="7574.A0A1S3IIW7"/>
<feature type="region of interest" description="Disordered" evidence="4">
    <location>
        <begin position="239"/>
        <end position="297"/>
    </location>
</feature>
<dbReference type="InterPro" id="IPR053835">
    <property type="entry name" value="ASH2L-like_WH"/>
</dbReference>
<dbReference type="InterPro" id="IPR016181">
    <property type="entry name" value="Acyl_CoA_acyltransferase"/>
</dbReference>
<protein>
    <submittedName>
        <fullName evidence="7">Cysteine-rich protein 2-binding protein isoform X1</fullName>
    </submittedName>
</protein>
<dbReference type="Pfam" id="PF21198">
    <property type="entry name" value="ASH2L-like_WH"/>
    <property type="match status" value="1"/>
</dbReference>
<evidence type="ECO:0000313" key="6">
    <source>
        <dbReference type="Proteomes" id="UP000085678"/>
    </source>
</evidence>
<dbReference type="AlphaFoldDB" id="A0A1S3IIW7"/>
<feature type="region of interest" description="Disordered" evidence="4">
    <location>
        <begin position="399"/>
        <end position="482"/>
    </location>
</feature>
<dbReference type="FunFam" id="3.40.630.30:FF:000013">
    <property type="entry name" value="cysteine-rich protein 2-binding protein-like"/>
    <property type="match status" value="1"/>
</dbReference>
<dbReference type="GeneID" id="106164635"/>
<dbReference type="PANTHER" id="PTHR20916:SF26">
    <property type="entry name" value="CYSTEINE-RICH PROTEIN 2-BINDING PROTEIN"/>
    <property type="match status" value="1"/>
</dbReference>
<keyword evidence="3" id="KW-0862">Zinc</keyword>
<keyword evidence="2" id="KW-0863">Zinc-finger</keyword>
<dbReference type="SUPFAM" id="SSF57903">
    <property type="entry name" value="FYVE/PHD zinc finger"/>
    <property type="match status" value="1"/>
</dbReference>
<feature type="compositionally biased region" description="Polar residues" evidence="4">
    <location>
        <begin position="278"/>
        <end position="288"/>
    </location>
</feature>
<dbReference type="InterPro" id="IPR000182">
    <property type="entry name" value="GNAT_dom"/>
</dbReference>
<dbReference type="PANTHER" id="PTHR20916">
    <property type="entry name" value="CYSTEINE AND GLYCINE-RICH PROTEIN 2 BINDING PROTEIN"/>
    <property type="match status" value="1"/>
</dbReference>
<evidence type="ECO:0000259" key="5">
    <source>
        <dbReference type="PROSITE" id="PS51186"/>
    </source>
</evidence>
<dbReference type="Pfam" id="PF00583">
    <property type="entry name" value="Acetyltransf_1"/>
    <property type="match status" value="1"/>
</dbReference>
<name>A0A1S3IIW7_LINAN</name>
<dbReference type="RefSeq" id="XP_013398058.1">
    <property type="nucleotide sequence ID" value="XM_013542604.1"/>
</dbReference>
<evidence type="ECO:0000256" key="2">
    <source>
        <dbReference type="ARBA" id="ARBA00022771"/>
    </source>
</evidence>
<dbReference type="GO" id="GO:0004402">
    <property type="term" value="F:histone acetyltransferase activity"/>
    <property type="evidence" value="ECO:0007669"/>
    <property type="project" value="TreeGrafter"/>
</dbReference>
<feature type="domain" description="N-acetyltransferase" evidence="5">
    <location>
        <begin position="654"/>
        <end position="798"/>
    </location>
</feature>
<dbReference type="InterPro" id="IPR001965">
    <property type="entry name" value="Znf_PHD"/>
</dbReference>
<keyword evidence="1" id="KW-0479">Metal-binding</keyword>
<dbReference type="PROSITE" id="PS51186">
    <property type="entry name" value="GNAT"/>
    <property type="match status" value="1"/>
</dbReference>
<feature type="compositionally biased region" description="Low complexity" evidence="4">
    <location>
        <begin position="445"/>
        <end position="455"/>
    </location>
</feature>
<dbReference type="SUPFAM" id="SSF55729">
    <property type="entry name" value="Acyl-CoA N-acyltransferases (Nat)"/>
    <property type="match status" value="1"/>
</dbReference>
<dbReference type="GO" id="GO:0008270">
    <property type="term" value="F:zinc ion binding"/>
    <property type="evidence" value="ECO:0007669"/>
    <property type="project" value="UniProtKB-KW"/>
</dbReference>
<dbReference type="Gene3D" id="3.40.630.30">
    <property type="match status" value="1"/>
</dbReference>
<dbReference type="Gene3D" id="3.90.980.20">
    <property type="match status" value="1"/>
</dbReference>
<dbReference type="PROSITE" id="PS01359">
    <property type="entry name" value="ZF_PHD_1"/>
    <property type="match status" value="1"/>
</dbReference>
<dbReference type="KEGG" id="lak:106164635"/>
<reference evidence="7" key="1">
    <citation type="submission" date="2025-08" db="UniProtKB">
        <authorList>
            <consortium name="RefSeq"/>
        </authorList>
    </citation>
    <scope>IDENTIFICATION</scope>
    <source>
        <tissue evidence="7">Gonads</tissue>
    </source>
</reference>
<evidence type="ECO:0000256" key="4">
    <source>
        <dbReference type="SAM" id="MobiDB-lite"/>
    </source>
</evidence>
<accession>A0A1S3IIW7</accession>
<feature type="compositionally biased region" description="Acidic residues" evidence="4">
    <location>
        <begin position="426"/>
        <end position="437"/>
    </location>
</feature>
<dbReference type="Proteomes" id="UP000085678">
    <property type="component" value="Unplaced"/>
</dbReference>
<organism evidence="6 7">
    <name type="scientific">Lingula anatina</name>
    <name type="common">Brachiopod</name>
    <name type="synonym">Lingula unguis</name>
    <dbReference type="NCBI Taxonomy" id="7574"/>
    <lineage>
        <taxon>Eukaryota</taxon>
        <taxon>Metazoa</taxon>
        <taxon>Spiralia</taxon>
        <taxon>Lophotrochozoa</taxon>
        <taxon>Brachiopoda</taxon>
        <taxon>Linguliformea</taxon>
        <taxon>Lingulata</taxon>
        <taxon>Lingulida</taxon>
        <taxon>Linguloidea</taxon>
        <taxon>Lingulidae</taxon>
        <taxon>Lingula</taxon>
    </lineage>
</organism>
<sequence>MRPYLRQPPPLHLPSNLTTGLCHNIANPIMKTDTCYCGENVSKLQEHVLQCTICKKKFHFECLKTGRPTPLEGDTFFALTCQECSDTGEERCTRQKLQWTQVVVLALYNLQLQGAGKCGYFRWKEHICAFIDKHWIHLFDASKKKTSTWHGTVAGALSAGCPKYFVSGQLELKESGWWKLTEMKPLSLDQESGQRHGKKQKLDSKESLAVKMEGLRTRARKTSIQAAIELKARRSVTQEAKDIRKTRSSTDSGTDFTMDVDKPISNMTVPQPPVLRTGRTTRSSSAVPSAQGAASEEMDVMADSQQDALDAMGKGSWFTEKDLKPPETVPQLLLMEDEALEDDSDFEIDPGSISPPRDEDTLMMDNTPDVVDILSALQHTDAVELNSTAMATVTKTVNTESETNFQGREEEEEEGQEEVQLAENKENEEDESDVESSENEHDAASESSDNSSVNENQNKPLKKENEITEVPPESKPPDPVYEPMSVYEEKRLLKKLNSIGSGVELDSETKRFRAKLRVRQLKRERGLPIFDLDATMAMLTGQRRDLELNYQMNPSHLPTSRFGYADYRVLDRFQMPSHSLPSQVPHFSSFLNRLVGTEDDQLQSICSPYTARFLKPFIRRDYESVSLKMKLFQEIISFPHRDDPSWEPPVLPPIDYCYVRPQHIPSVNALCREFFWPGIDLSECLQYPDFSCVVLYRKIVIGFAFMVPDVKYNEAYISFIFTHPEWRRCGIATFMLYHLIQTCMGKDVTLHVSATNAAMLLYQKFGFKPEEFILDFYDKYYPEDSKDCKHAFFLRLRR</sequence>
<dbReference type="OrthoDB" id="4080456at2759"/>
<dbReference type="InterPro" id="IPR011011">
    <property type="entry name" value="Znf_FYVE_PHD"/>
</dbReference>
<dbReference type="SMART" id="SM00249">
    <property type="entry name" value="PHD"/>
    <property type="match status" value="1"/>
</dbReference>
<dbReference type="InParanoid" id="A0A1S3IIW7"/>
<evidence type="ECO:0000256" key="1">
    <source>
        <dbReference type="ARBA" id="ARBA00022723"/>
    </source>
</evidence>
<evidence type="ECO:0000256" key="3">
    <source>
        <dbReference type="ARBA" id="ARBA00022833"/>
    </source>
</evidence>
<dbReference type="FunCoup" id="A0A1S3IIW7">
    <property type="interactions" value="572"/>
</dbReference>
<proteinExistence type="predicted"/>
<dbReference type="CDD" id="cd04301">
    <property type="entry name" value="NAT_SF"/>
    <property type="match status" value="1"/>
</dbReference>